<proteinExistence type="predicted"/>
<dbReference type="EMBL" id="JTDY01002939">
    <property type="protein sequence ID" value="KOB70449.1"/>
    <property type="molecule type" value="Genomic_DNA"/>
</dbReference>
<dbReference type="PANTHER" id="PTHR13103">
    <property type="entry name" value="SCHWANNOMIN INTERACTING PROTEIN 1"/>
    <property type="match status" value="1"/>
</dbReference>
<keyword evidence="3" id="KW-0418">Kinase</keyword>
<evidence type="ECO:0000313" key="3">
    <source>
        <dbReference type="EMBL" id="KOB70449.1"/>
    </source>
</evidence>
<dbReference type="InterPro" id="IPR015649">
    <property type="entry name" value="SCHIP_1_C"/>
</dbReference>
<dbReference type="GO" id="GO:0035332">
    <property type="term" value="P:positive regulation of hippo signaling"/>
    <property type="evidence" value="ECO:0007669"/>
    <property type="project" value="TreeGrafter"/>
</dbReference>
<dbReference type="GO" id="GO:0030054">
    <property type="term" value="C:cell junction"/>
    <property type="evidence" value="ECO:0007669"/>
    <property type="project" value="TreeGrafter"/>
</dbReference>
<organism evidence="3 4">
    <name type="scientific">Operophtera brumata</name>
    <name type="common">Winter moth</name>
    <name type="synonym">Phalaena brumata</name>
    <dbReference type="NCBI Taxonomy" id="104452"/>
    <lineage>
        <taxon>Eukaryota</taxon>
        <taxon>Metazoa</taxon>
        <taxon>Ecdysozoa</taxon>
        <taxon>Arthropoda</taxon>
        <taxon>Hexapoda</taxon>
        <taxon>Insecta</taxon>
        <taxon>Pterygota</taxon>
        <taxon>Neoptera</taxon>
        <taxon>Endopterygota</taxon>
        <taxon>Lepidoptera</taxon>
        <taxon>Glossata</taxon>
        <taxon>Ditrysia</taxon>
        <taxon>Geometroidea</taxon>
        <taxon>Geometridae</taxon>
        <taxon>Larentiinae</taxon>
        <taxon>Operophtera</taxon>
    </lineage>
</organism>
<feature type="domain" description="Schwannomin interacting protein 1 C-terminal" evidence="2">
    <location>
        <begin position="1"/>
        <end position="73"/>
    </location>
</feature>
<dbReference type="GO" id="GO:0016301">
    <property type="term" value="F:kinase activity"/>
    <property type="evidence" value="ECO:0007669"/>
    <property type="project" value="UniProtKB-KW"/>
</dbReference>
<protein>
    <submittedName>
        <fullName evidence="3">Putative rho-associated protein kinase 1</fullName>
    </submittedName>
</protein>
<sequence length="248" mass="27693">MLRRSMDKASAPLAADRRRVSRQLLTDMNIAQLQIESLNDSLVQMLMARDELHMGQDSMLVDIEDLTRYLESERLAGADADGARRAAHGTGLHARRHRGPHALPVSIHSQIESLNDSLVQMLMARNELHMGQDSMLVDIEELTRYLESERLAGADADGARPAAHGTGLHVRRHRGPHALPVSIHSQIESLNDSLVQMLMARNELHMGQDSMLVDIEELTRYLGVKEQSKKTKGTTKTGFKRLTSLVNK</sequence>
<feature type="domain" description="Schwannomin interacting protein 1 C-terminal" evidence="2">
    <location>
        <begin position="107"/>
        <end position="149"/>
    </location>
</feature>
<evidence type="ECO:0000259" key="2">
    <source>
        <dbReference type="Pfam" id="PF10148"/>
    </source>
</evidence>
<comment type="caution">
    <text evidence="3">The sequence shown here is derived from an EMBL/GenBank/DDBJ whole genome shotgun (WGS) entry which is preliminary data.</text>
</comment>
<reference evidence="3 4" key="1">
    <citation type="journal article" date="2015" name="Genome Biol. Evol.">
        <title>The genome of winter moth (Operophtera brumata) provides a genomic perspective on sexual dimorphism and phenology.</title>
        <authorList>
            <person name="Derks M.F."/>
            <person name="Smit S."/>
            <person name="Salis L."/>
            <person name="Schijlen E."/>
            <person name="Bossers A."/>
            <person name="Mateman C."/>
            <person name="Pijl A.S."/>
            <person name="de Ridder D."/>
            <person name="Groenen M.A."/>
            <person name="Visser M.E."/>
            <person name="Megens H.J."/>
        </authorList>
    </citation>
    <scope>NUCLEOTIDE SEQUENCE [LARGE SCALE GENOMIC DNA]</scope>
    <source>
        <strain evidence="3">WM2013NL</strain>
        <tissue evidence="3">Head and thorax</tissue>
    </source>
</reference>
<dbReference type="STRING" id="104452.A0A0L7L591"/>
<dbReference type="Proteomes" id="UP000037510">
    <property type="component" value="Unassembled WGS sequence"/>
</dbReference>
<keyword evidence="1" id="KW-0175">Coiled coil</keyword>
<accession>A0A0L7L591</accession>
<name>A0A0L7L591_OPEBR</name>
<dbReference type="InterPro" id="IPR039045">
    <property type="entry name" value="SCHIP_1"/>
</dbReference>
<feature type="domain" description="Schwannomin interacting protein 1 C-terminal" evidence="2">
    <location>
        <begin position="183"/>
        <end position="230"/>
    </location>
</feature>
<gene>
    <name evidence="3" type="ORF">OBRU01_15279</name>
</gene>
<dbReference type="AlphaFoldDB" id="A0A0L7L591"/>
<dbReference type="GO" id="GO:0005886">
    <property type="term" value="C:plasma membrane"/>
    <property type="evidence" value="ECO:0007669"/>
    <property type="project" value="TreeGrafter"/>
</dbReference>
<keyword evidence="3" id="KW-0808">Transferase</keyword>
<evidence type="ECO:0000313" key="4">
    <source>
        <dbReference type="Proteomes" id="UP000037510"/>
    </source>
</evidence>
<dbReference type="PANTHER" id="PTHR13103:SF2">
    <property type="entry name" value="IQCJ-SCHIP1 READTHROUGH TRANSCRIPT PROTEIN-RELATED"/>
    <property type="match status" value="1"/>
</dbReference>
<keyword evidence="4" id="KW-1185">Reference proteome</keyword>
<evidence type="ECO:0000256" key="1">
    <source>
        <dbReference type="ARBA" id="ARBA00023054"/>
    </source>
</evidence>
<dbReference type="Pfam" id="PF10148">
    <property type="entry name" value="SCHIP-1_C"/>
    <property type="match status" value="3"/>
</dbReference>